<dbReference type="Gene3D" id="1.10.30.10">
    <property type="entry name" value="High mobility group box domain"/>
    <property type="match status" value="1"/>
</dbReference>
<keyword evidence="1" id="KW-0238">DNA-binding</keyword>
<dbReference type="PANTHER" id="PTHR17609">
    <property type="entry name" value="HMG DOMAIN-CONTAINING PROTEIN 3"/>
    <property type="match status" value="1"/>
</dbReference>
<keyword evidence="5" id="KW-1185">Reference proteome</keyword>
<feature type="region of interest" description="Disordered" evidence="2">
    <location>
        <begin position="25"/>
        <end position="44"/>
    </location>
</feature>
<feature type="compositionally biased region" description="Polar residues" evidence="2">
    <location>
        <begin position="377"/>
        <end position="387"/>
    </location>
</feature>
<keyword evidence="1" id="KW-0539">Nucleus</keyword>
<evidence type="ECO:0000256" key="1">
    <source>
        <dbReference type="PROSITE-ProRule" id="PRU00267"/>
    </source>
</evidence>
<proteinExistence type="predicted"/>
<dbReference type="EMBL" id="JAYMGO010000014">
    <property type="protein sequence ID" value="KAL1261524.1"/>
    <property type="molecule type" value="Genomic_DNA"/>
</dbReference>
<dbReference type="InterPro" id="IPR009071">
    <property type="entry name" value="HMG_box_dom"/>
</dbReference>
<dbReference type="PROSITE" id="PS50118">
    <property type="entry name" value="HMG_BOX_2"/>
    <property type="match status" value="1"/>
</dbReference>
<feature type="compositionally biased region" description="Polar residues" evidence="2">
    <location>
        <begin position="343"/>
        <end position="353"/>
    </location>
</feature>
<evidence type="ECO:0000259" key="3">
    <source>
        <dbReference type="PROSITE" id="PS50118"/>
    </source>
</evidence>
<gene>
    <name evidence="4" type="ORF">QQF64_006789</name>
</gene>
<sequence length="1263" mass="138751">MSKDMEAIYGEMEVESCYTLLELPSPKKKRKSKGSVESSDKPKKPRSAYLLYYFDVHQSVQQEHPDLPQSEINKCISDSWKRLNVADRGYYLERARMEKDGIDPSSQSAAASSQDVPGFRKILPRANYVLLPKSSAGGERVEGDGEADALVDGAVDGAPRAPPQETLVSPMTLGSEVELTEQCIAIEALSEDASSQNVIERLPALVQDAHKATPLLMKREESRVSYGDVGMAIENGMEGGALLPQIKADATHLVAIIPNQGLVENKVINTASPIMMFPLVSTVKPEPKPSFKLPIKYTRRGRGNCTTPGCVFSYVTRHKPPQCPDCGQHLGGKWVAPAKRSSVKTSDPSSGKQSGDDSNPHPSDPNETKNIERTEEQTTASVITQKTFSDKAQDGGTAAARRAARKKKERVNTALVQQTPDGAAVKTSDGAQSTECTTLLSLGGGQIQVVTREKASSALQKRRIRAILPAPAQNNTGAQSAVVQWITVPPDKVKSDASVIRAVKPSASEHIAGLKPSTLKQLGHMITPSALQQKPMTVSSNQYIITDNGVKILSMLPFKKTAGSSLALGLSTARGRGRCKNPACDYVYKNRHKPQHCPTCGWELTNKPTKKNKLTASAEDVCSSAVLLDASQPLTAAQKEQQRHSTVSLLRSCLQFPESETELQDVFSLIQQLNDQQNHTEETGGWPSFYEPAATHCSLCQYPLLKGDQSSLAGLEECWLLTERLICPVSIHLTVCTNLQCLAIHSFTDLHPGLFNVGNKLLVTLDLFFKMRHQLRLGDEPANAALSIIKHSLTLTDGALSSDQLSRVQDLFCSGYWAFECLTVRDYNDMICGVCGIAPKLEIAQRNSNNVLLLKNVEFTWPDFQATDEVHVDEFWLTMENEALEQAAFPSSFPITRFDASIIAPFIPPLMRNSAVINTEKDKLTSDTQLTGDPSVLVRLIHEGRLIPDQMDLHSEDELRDVLQKCGIPAAADTDKDELLVSVSLLYSHTQNGLWTAQRPDTLMTAGRVSKVCPHQVVCGSKYIVRRESARDHLDLLVSSRFWPPVYVADCAQKVALCTDVLYPELASQMWGRNQGCFSDPTTPPQYVSCSELQDQPYSLDLTATESNPHLHPLTKSASRWILRPDRPNALHDAHHSIALCKELEPYTSTITEICDEPEAETSINDSSVAAVRRKALVFDNAAYYYLYNRLQDFLSSRDIVNQQIAEVLSACQPGEVVMIRDALYRLGVAQINSDPQEVEEEAAEGELDKHSDGVVFGEVMLS</sequence>
<dbReference type="Pfam" id="PF00505">
    <property type="entry name" value="HMG_box"/>
    <property type="match status" value="1"/>
</dbReference>
<dbReference type="InterPro" id="IPR040648">
    <property type="entry name" value="HMGXB3_CxC4"/>
</dbReference>
<evidence type="ECO:0000256" key="2">
    <source>
        <dbReference type="SAM" id="MobiDB-lite"/>
    </source>
</evidence>
<accession>A0ABR3MC40</accession>
<feature type="compositionally biased region" description="Basic and acidic residues" evidence="2">
    <location>
        <begin position="354"/>
        <end position="376"/>
    </location>
</feature>
<dbReference type="InterPro" id="IPR036910">
    <property type="entry name" value="HMG_box_dom_sf"/>
</dbReference>
<feature type="DNA-binding region" description="HMG box" evidence="1">
    <location>
        <begin position="42"/>
        <end position="99"/>
    </location>
</feature>
<feature type="domain" description="HMG box" evidence="3">
    <location>
        <begin position="42"/>
        <end position="99"/>
    </location>
</feature>
<dbReference type="Proteomes" id="UP001558613">
    <property type="component" value="Unassembled WGS sequence"/>
</dbReference>
<reference evidence="4 5" key="1">
    <citation type="submission" date="2023-09" db="EMBL/GenBank/DDBJ databases">
        <authorList>
            <person name="Wang M."/>
        </authorList>
    </citation>
    <scope>NUCLEOTIDE SEQUENCE [LARGE SCALE GENOMIC DNA]</scope>
    <source>
        <strain evidence="4">GT-2023</strain>
        <tissue evidence="4">Liver</tissue>
    </source>
</reference>
<dbReference type="InterPro" id="IPR039598">
    <property type="entry name" value="HMGXB3"/>
</dbReference>
<protein>
    <recommendedName>
        <fullName evidence="3">HMG box domain-containing protein</fullName>
    </recommendedName>
</protein>
<comment type="caution">
    <text evidence="4">The sequence shown here is derived from an EMBL/GenBank/DDBJ whole genome shotgun (WGS) entry which is preliminary data.</text>
</comment>
<name>A0ABR3MC40_9TELE</name>
<dbReference type="Pfam" id="PF18717">
    <property type="entry name" value="CxC4"/>
    <property type="match status" value="1"/>
</dbReference>
<evidence type="ECO:0000313" key="4">
    <source>
        <dbReference type="EMBL" id="KAL1261524.1"/>
    </source>
</evidence>
<evidence type="ECO:0000313" key="5">
    <source>
        <dbReference type="Proteomes" id="UP001558613"/>
    </source>
</evidence>
<organism evidence="4 5">
    <name type="scientific">Cirrhinus molitorella</name>
    <name type="common">mud carp</name>
    <dbReference type="NCBI Taxonomy" id="172907"/>
    <lineage>
        <taxon>Eukaryota</taxon>
        <taxon>Metazoa</taxon>
        <taxon>Chordata</taxon>
        <taxon>Craniata</taxon>
        <taxon>Vertebrata</taxon>
        <taxon>Euteleostomi</taxon>
        <taxon>Actinopterygii</taxon>
        <taxon>Neopterygii</taxon>
        <taxon>Teleostei</taxon>
        <taxon>Ostariophysi</taxon>
        <taxon>Cypriniformes</taxon>
        <taxon>Cyprinidae</taxon>
        <taxon>Labeoninae</taxon>
        <taxon>Labeonini</taxon>
        <taxon>Cirrhinus</taxon>
    </lineage>
</organism>
<dbReference type="SMART" id="SM00398">
    <property type="entry name" value="HMG"/>
    <property type="match status" value="1"/>
</dbReference>
<dbReference type="PANTHER" id="PTHR17609:SF2">
    <property type="entry name" value="HMG DOMAIN-CONTAINING PROTEIN 3"/>
    <property type="match status" value="1"/>
</dbReference>
<feature type="region of interest" description="Disordered" evidence="2">
    <location>
        <begin position="337"/>
        <end position="431"/>
    </location>
</feature>
<dbReference type="SUPFAM" id="SSF47095">
    <property type="entry name" value="HMG-box"/>
    <property type="match status" value="1"/>
</dbReference>